<protein>
    <recommendedName>
        <fullName evidence="3">DNA topoisomerase (ATP-hydrolyzing)</fullName>
        <ecNumber evidence="3">5.6.2.2</ecNumber>
    </recommendedName>
</protein>
<evidence type="ECO:0000256" key="5">
    <source>
        <dbReference type="ARBA" id="ARBA00022842"/>
    </source>
</evidence>
<keyword evidence="7 9" id="KW-0413">Isomerase</keyword>
<dbReference type="AlphaFoldDB" id="A0A1C6K8Q2"/>
<dbReference type="InterPro" id="IPR001241">
    <property type="entry name" value="Topo_IIA"/>
</dbReference>
<evidence type="ECO:0000256" key="6">
    <source>
        <dbReference type="ARBA" id="ARBA00023125"/>
    </source>
</evidence>
<dbReference type="GO" id="GO:0003677">
    <property type="term" value="F:DNA binding"/>
    <property type="evidence" value="ECO:0007669"/>
    <property type="project" value="UniProtKB-KW"/>
</dbReference>
<dbReference type="Gene3D" id="3.30.230.10">
    <property type="match status" value="1"/>
</dbReference>
<dbReference type="InterPro" id="IPR006171">
    <property type="entry name" value="TOPRIM_dom"/>
</dbReference>
<dbReference type="Pfam" id="PF02518">
    <property type="entry name" value="HATPase_c"/>
    <property type="match status" value="1"/>
</dbReference>
<keyword evidence="4" id="KW-0479">Metal-binding</keyword>
<dbReference type="InterPro" id="IPR000565">
    <property type="entry name" value="Topo_IIA_B"/>
</dbReference>
<evidence type="ECO:0000256" key="3">
    <source>
        <dbReference type="ARBA" id="ARBA00012895"/>
    </source>
</evidence>
<proteinExistence type="predicted"/>
<dbReference type="Pfam" id="PF00204">
    <property type="entry name" value="DNA_gyraseB"/>
    <property type="match status" value="1"/>
</dbReference>
<evidence type="ECO:0000313" key="9">
    <source>
        <dbReference type="EMBL" id="SCJ90643.1"/>
    </source>
</evidence>
<dbReference type="SMART" id="SM00433">
    <property type="entry name" value="TOP2c"/>
    <property type="match status" value="1"/>
</dbReference>
<dbReference type="GO" id="GO:0006265">
    <property type="term" value="P:DNA topological change"/>
    <property type="evidence" value="ECO:0007669"/>
    <property type="project" value="InterPro"/>
</dbReference>
<dbReference type="PANTHER" id="PTHR45866">
    <property type="entry name" value="DNA GYRASE/TOPOISOMERASE SUBUNIT B"/>
    <property type="match status" value="1"/>
</dbReference>
<dbReference type="Pfam" id="PF01751">
    <property type="entry name" value="Toprim"/>
    <property type="match status" value="1"/>
</dbReference>
<name>A0A1C6K8Q2_9FIRM</name>
<dbReference type="EC" id="5.6.2.2" evidence="3"/>
<dbReference type="SMART" id="SM00387">
    <property type="entry name" value="HATPase_c"/>
    <property type="match status" value="1"/>
</dbReference>
<dbReference type="GO" id="GO:0005524">
    <property type="term" value="F:ATP binding"/>
    <property type="evidence" value="ECO:0007669"/>
    <property type="project" value="InterPro"/>
</dbReference>
<dbReference type="PRINTS" id="PR00418">
    <property type="entry name" value="TPI2FAMILY"/>
</dbReference>
<dbReference type="Gene3D" id="3.30.565.10">
    <property type="entry name" value="Histidine kinase-like ATPase, C-terminal domain"/>
    <property type="match status" value="1"/>
</dbReference>
<dbReference type="SUPFAM" id="SSF55874">
    <property type="entry name" value="ATPase domain of HSP90 chaperone/DNA topoisomerase II/histidine kinase"/>
    <property type="match status" value="1"/>
</dbReference>
<dbReference type="PROSITE" id="PS50880">
    <property type="entry name" value="TOPRIM"/>
    <property type="match status" value="1"/>
</dbReference>
<dbReference type="InterPro" id="IPR013760">
    <property type="entry name" value="Topo_IIA-like_dom_sf"/>
</dbReference>
<dbReference type="PROSITE" id="PS00177">
    <property type="entry name" value="TOPOISOMERASE_II"/>
    <property type="match status" value="1"/>
</dbReference>
<dbReference type="GO" id="GO:0034335">
    <property type="term" value="F:DNA negative supercoiling activity"/>
    <property type="evidence" value="ECO:0007669"/>
    <property type="project" value="UniProtKB-ARBA"/>
</dbReference>
<reference evidence="9" key="1">
    <citation type="submission" date="2015-09" db="EMBL/GenBank/DDBJ databases">
        <authorList>
            <consortium name="Pathogen Informatics"/>
        </authorList>
    </citation>
    <scope>NUCLEOTIDE SEQUENCE</scope>
    <source>
        <strain evidence="9">2789STDY5834896</strain>
    </source>
</reference>
<dbReference type="CDD" id="cd01030">
    <property type="entry name" value="TOPRIM_TopoIIA_like"/>
    <property type="match status" value="1"/>
</dbReference>
<gene>
    <name evidence="9" type="primary">gyrB_2</name>
    <name evidence="9" type="ORF">SAMEA3545359_02747</name>
</gene>
<dbReference type="InterPro" id="IPR014721">
    <property type="entry name" value="Ribsml_uS5_D2-typ_fold_subgr"/>
</dbReference>
<keyword evidence="5" id="KW-0460">Magnesium</keyword>
<comment type="catalytic activity">
    <reaction evidence="1">
        <text>ATP-dependent breakage, passage and rejoining of double-stranded DNA.</text>
        <dbReference type="EC" id="5.6.2.2"/>
    </reaction>
</comment>
<evidence type="ECO:0000256" key="1">
    <source>
        <dbReference type="ARBA" id="ARBA00000185"/>
    </source>
</evidence>
<dbReference type="InterPro" id="IPR036890">
    <property type="entry name" value="HATPase_C_sf"/>
</dbReference>
<dbReference type="SUPFAM" id="SSF54211">
    <property type="entry name" value="Ribosomal protein S5 domain 2-like"/>
    <property type="match status" value="1"/>
</dbReference>
<keyword evidence="6" id="KW-0238">DNA-binding</keyword>
<dbReference type="EMBL" id="FMHG01000004">
    <property type="protein sequence ID" value="SCJ90643.1"/>
    <property type="molecule type" value="Genomic_DNA"/>
</dbReference>
<evidence type="ECO:0000256" key="4">
    <source>
        <dbReference type="ARBA" id="ARBA00022723"/>
    </source>
</evidence>
<comment type="cofactor">
    <cofactor evidence="2">
        <name>Mg(2+)</name>
        <dbReference type="ChEBI" id="CHEBI:18420"/>
    </cofactor>
</comment>
<dbReference type="Pfam" id="PF00986">
    <property type="entry name" value="DNA_gyraseB_C"/>
    <property type="match status" value="1"/>
</dbReference>
<sequence length="660" mass="75019">MARSKKTYGNESISALKGADRVRKRPGVIFGSDGLEGCEHAVFEILSNSIDEARGGFGDKIVVTKYRDNSIEIEDHGRGIPMDYNPKEDKYNWELVFCELYAGGKYDADGDESYQYSLGLNGLGLCATQYSSEYMDATVVTGGYKYQMHFEKGEPVGDLQKEATNARQTGTKIRWRPDLEVFTDIDIPDSYYHQTIKRQAVVNPGVLFLLRIQGDSGFETTEYFYQNGIKDYVQELAGEESLTAPQYWQTETSGRDRADKKDYKVKLSVSCCFSNRAQQVEYYHNSSFLEHGGSPERAVKSAFVYQIDAYLKQNAKYLKGESKITYQDVEDCLILVSSSFSTQTSYENQTKKSITNPFIAQAMTDFLKKSLEVYFLENPEDATKISEQVLINKRSREKAENTRKNLKKTLSTTMDMANRVQKFVDCRTKDTSRREIYIVEGDSALGACKLSRDAEFQAIIPVRGKILNCLKAEFHKIFKNDIINDIIKVLGCGVEVKSKANKDLLSFDINQLRWNKVIICTDADVDGFQIRTLILTMLYRLTPTLIDEGYVFIAESPLYEINTKNKTYFAYTESEKTDALQKIGREKFTIQRSKGLGENDPDMMWMTTMNPDTRRLIKVTAADVQETARVFDLLLGDNLSGRKDFIATHGQDYLDVLDVS</sequence>
<evidence type="ECO:0000259" key="8">
    <source>
        <dbReference type="PROSITE" id="PS50880"/>
    </source>
</evidence>
<dbReference type="InterPro" id="IPR013759">
    <property type="entry name" value="Topo_IIA_B_C"/>
</dbReference>
<feature type="domain" description="Toprim" evidence="8">
    <location>
        <begin position="434"/>
        <end position="557"/>
    </location>
</feature>
<dbReference type="InterPro" id="IPR003594">
    <property type="entry name" value="HATPase_dom"/>
</dbReference>
<evidence type="ECO:0000256" key="2">
    <source>
        <dbReference type="ARBA" id="ARBA00001946"/>
    </source>
</evidence>
<evidence type="ECO:0000256" key="7">
    <source>
        <dbReference type="ARBA" id="ARBA00023235"/>
    </source>
</evidence>
<dbReference type="PANTHER" id="PTHR45866:SF4">
    <property type="entry name" value="DNA TOPOISOMERASE 4 SUBUNIT B"/>
    <property type="match status" value="1"/>
</dbReference>
<accession>A0A1C6K8Q2</accession>
<dbReference type="InterPro" id="IPR020568">
    <property type="entry name" value="Ribosomal_Su5_D2-typ_SF"/>
</dbReference>
<dbReference type="Gene3D" id="3.40.50.670">
    <property type="match status" value="1"/>
</dbReference>
<dbReference type="InterPro" id="IPR018522">
    <property type="entry name" value="TopoIIA_CS"/>
</dbReference>
<organism evidence="9">
    <name type="scientific">uncultured Anaerotruncus sp</name>
    <dbReference type="NCBI Taxonomy" id="905011"/>
    <lineage>
        <taxon>Bacteria</taxon>
        <taxon>Bacillati</taxon>
        <taxon>Bacillota</taxon>
        <taxon>Clostridia</taxon>
        <taxon>Eubacteriales</taxon>
        <taxon>Oscillospiraceae</taxon>
        <taxon>Anaerotruncus</taxon>
        <taxon>environmental samples</taxon>
    </lineage>
</organism>
<dbReference type="InterPro" id="IPR002288">
    <property type="entry name" value="DNA_gyrase_B_C"/>
</dbReference>
<dbReference type="GO" id="GO:0046872">
    <property type="term" value="F:metal ion binding"/>
    <property type="evidence" value="ECO:0007669"/>
    <property type="project" value="UniProtKB-KW"/>
</dbReference>
<dbReference type="SUPFAM" id="SSF56719">
    <property type="entry name" value="Type II DNA topoisomerase"/>
    <property type="match status" value="1"/>
</dbReference>
<dbReference type="InterPro" id="IPR013506">
    <property type="entry name" value="Topo_IIA_bsu_dom2"/>
</dbReference>
<dbReference type="PRINTS" id="PR01159">
    <property type="entry name" value="DNAGYRASEB"/>
</dbReference>